<dbReference type="GO" id="GO:0016757">
    <property type="term" value="F:glycosyltransferase activity"/>
    <property type="evidence" value="ECO:0007669"/>
    <property type="project" value="UniProtKB-KW"/>
</dbReference>
<keyword evidence="4 7" id="KW-0812">Transmembrane</keyword>
<evidence type="ECO:0000256" key="7">
    <source>
        <dbReference type="SAM" id="Phobius"/>
    </source>
</evidence>
<feature type="transmembrane region" description="Helical" evidence="7">
    <location>
        <begin position="223"/>
        <end position="241"/>
    </location>
</feature>
<evidence type="ECO:0000256" key="1">
    <source>
        <dbReference type="ARBA" id="ARBA00004141"/>
    </source>
</evidence>
<sequence length="648" mass="71406">MHGPVYPASLSMATAGLALNEPSSPALLPELSHLSNEQAALSALGLPTPLLERALQAARAHGTSVEGELIALGQAEEETYYRAVAQQLGLAFLDAIDPDHVRDSAFLDTQLLRPESLRLTPPTRPPIQLIVPRLRDLGSIAAHIEARPSLRAMLAITTPRRLRRAVWQAGAQRRLKKATDSLFDTQPLLSARITFWGQQGFLAGMGTAMLLIALIMAPLATLLAIHLALAFIHLAGFLLRLSAFARMSRDEAASATEPQPAGDHAPRPVYSILVALYREEAVVGQLVAALDRLDWPASRLDIKLLCEADDTPTLAALRALPLGAQYEIVEVPPSLPRTKPKALNYGLEGVRGEFVAVYDAEDRPARGQLEEAWQGFRQAPADVACLQAPIIITNGGESWLSALFALEYAALFRGLLPRLAAAGLPLPLGGTSNHFRTAALRQVGSWDPFNVTEDADLGIRLARYGLRTQILTSPTYEDAPTERDVWIRQRTRWFKGWLQTWLVCMRAPGKLVAQVGWRGFLTLQILMAGLLIAALSHPLLFGFIAYLGLLLSFDLLPGDSVVASALIVVDLCNAFGCYLIQLLLGLRSMRRWERHALGRRWRRLPFYWLIMSYAAWRAIFELRSKPFAWNKTPHRVVQTARREPPVAS</sequence>
<dbReference type="RefSeq" id="WP_075629507.1">
    <property type="nucleotide sequence ID" value="NZ_FOAM01000008.1"/>
</dbReference>
<accession>A0A1Q9AS82</accession>
<evidence type="ECO:0000313" key="9">
    <source>
        <dbReference type="EMBL" id="OLP58303.1"/>
    </source>
</evidence>
<name>A0A1Q9AS82_9HYPH</name>
<feature type="transmembrane region" description="Helical" evidence="7">
    <location>
        <begin position="525"/>
        <end position="549"/>
    </location>
</feature>
<dbReference type="Proteomes" id="UP000186364">
    <property type="component" value="Unassembled WGS sequence"/>
</dbReference>
<dbReference type="PANTHER" id="PTHR43867:SF2">
    <property type="entry name" value="CELLULOSE SYNTHASE CATALYTIC SUBUNIT A [UDP-FORMING]"/>
    <property type="match status" value="1"/>
</dbReference>
<dbReference type="InterPro" id="IPR050321">
    <property type="entry name" value="Glycosyltr_2/OpgH_subfam"/>
</dbReference>
<evidence type="ECO:0000313" key="10">
    <source>
        <dbReference type="Proteomes" id="UP000186364"/>
    </source>
</evidence>
<dbReference type="PANTHER" id="PTHR43867">
    <property type="entry name" value="CELLULOSE SYNTHASE CATALYTIC SUBUNIT A [UDP-FORMING]"/>
    <property type="match status" value="1"/>
</dbReference>
<evidence type="ECO:0000256" key="4">
    <source>
        <dbReference type="ARBA" id="ARBA00022692"/>
    </source>
</evidence>
<keyword evidence="5 7" id="KW-1133">Transmembrane helix</keyword>
<keyword evidence="2" id="KW-0328">Glycosyltransferase</keyword>
<evidence type="ECO:0000256" key="3">
    <source>
        <dbReference type="ARBA" id="ARBA00022679"/>
    </source>
</evidence>
<keyword evidence="10" id="KW-1185">Reference proteome</keyword>
<protein>
    <submittedName>
        <fullName evidence="9">Glycosyl transferase</fullName>
    </submittedName>
</protein>
<feature type="transmembrane region" description="Helical" evidence="7">
    <location>
        <begin position="561"/>
        <end position="584"/>
    </location>
</feature>
<evidence type="ECO:0000256" key="2">
    <source>
        <dbReference type="ARBA" id="ARBA00022676"/>
    </source>
</evidence>
<feature type="domain" description="Glycosyltransferase 2-like" evidence="8">
    <location>
        <begin position="355"/>
        <end position="543"/>
    </location>
</feature>
<dbReference type="SUPFAM" id="SSF160246">
    <property type="entry name" value="EspE N-terminal domain-like"/>
    <property type="match status" value="1"/>
</dbReference>
<dbReference type="EMBL" id="MKIP01000058">
    <property type="protein sequence ID" value="OLP58303.1"/>
    <property type="molecule type" value="Genomic_DNA"/>
</dbReference>
<proteinExistence type="predicted"/>
<feature type="transmembrane region" description="Helical" evidence="7">
    <location>
        <begin position="604"/>
        <end position="620"/>
    </location>
</feature>
<organism evidence="9 10">
    <name type="scientific">Xaviernesmea oryzae</name>
    <dbReference type="NCBI Taxonomy" id="464029"/>
    <lineage>
        <taxon>Bacteria</taxon>
        <taxon>Pseudomonadati</taxon>
        <taxon>Pseudomonadota</taxon>
        <taxon>Alphaproteobacteria</taxon>
        <taxon>Hyphomicrobiales</taxon>
        <taxon>Rhizobiaceae</taxon>
        <taxon>Rhizobium/Agrobacterium group</taxon>
        <taxon>Xaviernesmea</taxon>
    </lineage>
</organism>
<dbReference type="Pfam" id="PF13632">
    <property type="entry name" value="Glyco_trans_2_3"/>
    <property type="match status" value="1"/>
</dbReference>
<reference evidence="9 10" key="1">
    <citation type="submission" date="2016-09" db="EMBL/GenBank/DDBJ databases">
        <title>Rhizobium sp. nov., a novel species isolated from the rice rhizosphere.</title>
        <authorList>
            <person name="Zhao J."/>
            <person name="Zhang X."/>
        </authorList>
    </citation>
    <scope>NUCLEOTIDE SEQUENCE [LARGE SCALE GENOMIC DNA]</scope>
    <source>
        <strain evidence="9 10">1.7048</strain>
    </source>
</reference>
<feature type="transmembrane region" description="Helical" evidence="7">
    <location>
        <begin position="200"/>
        <end position="217"/>
    </location>
</feature>
<dbReference type="InterPro" id="IPR029044">
    <property type="entry name" value="Nucleotide-diphossugar_trans"/>
</dbReference>
<dbReference type="GO" id="GO:0016020">
    <property type="term" value="C:membrane"/>
    <property type="evidence" value="ECO:0007669"/>
    <property type="project" value="UniProtKB-SubCell"/>
</dbReference>
<evidence type="ECO:0000256" key="5">
    <source>
        <dbReference type="ARBA" id="ARBA00022989"/>
    </source>
</evidence>
<dbReference type="AlphaFoldDB" id="A0A1Q9AS82"/>
<dbReference type="Gene3D" id="3.90.550.10">
    <property type="entry name" value="Spore Coat Polysaccharide Biosynthesis Protein SpsA, Chain A"/>
    <property type="match status" value="1"/>
</dbReference>
<dbReference type="InterPro" id="IPR037257">
    <property type="entry name" value="T2SS_E_N_sf"/>
</dbReference>
<evidence type="ECO:0000259" key="8">
    <source>
        <dbReference type="Pfam" id="PF13632"/>
    </source>
</evidence>
<keyword evidence="3 9" id="KW-0808">Transferase</keyword>
<gene>
    <name evidence="9" type="ORF">BJF93_06740</name>
</gene>
<dbReference type="InterPro" id="IPR001173">
    <property type="entry name" value="Glyco_trans_2-like"/>
</dbReference>
<evidence type="ECO:0000256" key="6">
    <source>
        <dbReference type="ARBA" id="ARBA00023136"/>
    </source>
</evidence>
<comment type="subcellular location">
    <subcellularLocation>
        <location evidence="1">Membrane</location>
        <topology evidence="1">Multi-pass membrane protein</topology>
    </subcellularLocation>
</comment>
<comment type="caution">
    <text evidence="9">The sequence shown here is derived from an EMBL/GenBank/DDBJ whole genome shotgun (WGS) entry which is preliminary data.</text>
</comment>
<dbReference type="SUPFAM" id="SSF53448">
    <property type="entry name" value="Nucleotide-diphospho-sugar transferases"/>
    <property type="match status" value="1"/>
</dbReference>
<keyword evidence="6 7" id="KW-0472">Membrane</keyword>